<gene>
    <name evidence="3" type="ORF">MM415A01725_0011</name>
    <name evidence="2" type="ORF">MM415B00576_0007</name>
    <name evidence="1" type="ORF">TM448A01764_0014</name>
    <name evidence="4" type="ORF">TM448B05418_0007</name>
</gene>
<dbReference type="EMBL" id="MT145131">
    <property type="protein sequence ID" value="QJI03923.1"/>
    <property type="molecule type" value="Genomic_DNA"/>
</dbReference>
<proteinExistence type="predicted"/>
<protein>
    <submittedName>
        <fullName evidence="1">Uncharacterized protein</fullName>
    </submittedName>
</protein>
<dbReference type="EMBL" id="MT141506">
    <property type="protein sequence ID" value="QJA63787.1"/>
    <property type="molecule type" value="Genomic_DNA"/>
</dbReference>
<reference evidence="1" key="1">
    <citation type="submission" date="2020-03" db="EMBL/GenBank/DDBJ databases">
        <title>The deep terrestrial virosphere.</title>
        <authorList>
            <person name="Holmfeldt K."/>
            <person name="Nilsson E."/>
            <person name="Simone D."/>
            <person name="Lopez-Fernandez M."/>
            <person name="Wu X."/>
            <person name="de Brujin I."/>
            <person name="Lundin D."/>
            <person name="Andersson A."/>
            <person name="Bertilsson S."/>
            <person name="Dopson M."/>
        </authorList>
    </citation>
    <scope>NUCLEOTIDE SEQUENCE</scope>
    <source>
        <strain evidence="3">MM415A01725</strain>
        <strain evidence="2">MM415B00576</strain>
        <strain evidence="1">TM448A01764</strain>
        <strain evidence="4">TM448B05418</strain>
    </source>
</reference>
<accession>A0A6H1ZR95</accession>
<organism evidence="1">
    <name type="scientific">viral metagenome</name>
    <dbReference type="NCBI Taxonomy" id="1070528"/>
    <lineage>
        <taxon>unclassified sequences</taxon>
        <taxon>metagenomes</taxon>
        <taxon>organismal metagenomes</taxon>
    </lineage>
</organism>
<name>A0A6H1ZR95_9ZZZZ</name>
<dbReference type="EMBL" id="MT142178">
    <property type="protein sequence ID" value="QJA75669.1"/>
    <property type="molecule type" value="Genomic_DNA"/>
</dbReference>
<evidence type="ECO:0000313" key="3">
    <source>
        <dbReference type="EMBL" id="QJA75669.1"/>
    </source>
</evidence>
<dbReference type="EMBL" id="MT144196">
    <property type="protein sequence ID" value="QJA50453.1"/>
    <property type="molecule type" value="Genomic_DNA"/>
</dbReference>
<evidence type="ECO:0000313" key="1">
    <source>
        <dbReference type="EMBL" id="QJA50453.1"/>
    </source>
</evidence>
<dbReference type="AlphaFoldDB" id="A0A6H1ZR95"/>
<evidence type="ECO:0000313" key="2">
    <source>
        <dbReference type="EMBL" id="QJA63787.1"/>
    </source>
</evidence>
<evidence type="ECO:0000313" key="4">
    <source>
        <dbReference type="EMBL" id="QJI03923.1"/>
    </source>
</evidence>
<sequence>MKIGDRVQLSERYIQQIQYPYSELAKLRYFTVVSLPDEYGVVKLRRGDLASQGIEYHHESFLTVIE</sequence>